<evidence type="ECO:0000256" key="2">
    <source>
        <dbReference type="ARBA" id="ARBA00006577"/>
    </source>
</evidence>
<evidence type="ECO:0000256" key="3">
    <source>
        <dbReference type="ARBA" id="ARBA00022729"/>
    </source>
</evidence>
<keyword evidence="4 6" id="KW-0697">Rotamase</keyword>
<comment type="similarity">
    <text evidence="2 7">Belongs to the FKBP-type PPIase family.</text>
</comment>
<dbReference type="Pfam" id="PF01346">
    <property type="entry name" value="FKBP_N"/>
    <property type="match status" value="1"/>
</dbReference>
<dbReference type="FunFam" id="3.10.50.40:FF:000045">
    <property type="entry name" value="Peptidyl-prolyl cis-trans isomerase"/>
    <property type="match status" value="1"/>
</dbReference>
<dbReference type="EC" id="5.2.1.8" evidence="7"/>
<dbReference type="STRING" id="536979.SAMN04488055_2734"/>
<dbReference type="InterPro" id="IPR001179">
    <property type="entry name" value="PPIase_FKBP_dom"/>
</dbReference>
<evidence type="ECO:0000256" key="6">
    <source>
        <dbReference type="PROSITE-ProRule" id="PRU00277"/>
    </source>
</evidence>
<gene>
    <name evidence="10" type="ORF">SAMN04488055_2734</name>
</gene>
<keyword evidence="5 6" id="KW-0413">Isomerase</keyword>
<dbReference type="SUPFAM" id="SSF54534">
    <property type="entry name" value="FKBP-like"/>
    <property type="match status" value="1"/>
</dbReference>
<dbReference type="GO" id="GO:0006457">
    <property type="term" value="P:protein folding"/>
    <property type="evidence" value="ECO:0007669"/>
    <property type="project" value="InterPro"/>
</dbReference>
<dbReference type="PROSITE" id="PS50059">
    <property type="entry name" value="FKBP_PPIASE"/>
    <property type="match status" value="1"/>
</dbReference>
<dbReference type="EMBL" id="FSRA01000001">
    <property type="protein sequence ID" value="SIO06015.1"/>
    <property type="molecule type" value="Genomic_DNA"/>
</dbReference>
<dbReference type="OrthoDB" id="9814548at2"/>
<dbReference type="PANTHER" id="PTHR43811">
    <property type="entry name" value="FKBP-TYPE PEPTIDYL-PROLYL CIS-TRANS ISOMERASE FKPA"/>
    <property type="match status" value="1"/>
</dbReference>
<dbReference type="RefSeq" id="WP_074239765.1">
    <property type="nucleotide sequence ID" value="NZ_FSRA01000001.1"/>
</dbReference>
<evidence type="ECO:0000259" key="9">
    <source>
        <dbReference type="PROSITE" id="PS50059"/>
    </source>
</evidence>
<organism evidence="10 11">
    <name type="scientific">Chitinophaga niabensis</name>
    <dbReference type="NCBI Taxonomy" id="536979"/>
    <lineage>
        <taxon>Bacteria</taxon>
        <taxon>Pseudomonadati</taxon>
        <taxon>Bacteroidota</taxon>
        <taxon>Chitinophagia</taxon>
        <taxon>Chitinophagales</taxon>
        <taxon>Chitinophagaceae</taxon>
        <taxon>Chitinophaga</taxon>
    </lineage>
</organism>
<dbReference type="Proteomes" id="UP000185003">
    <property type="component" value="Unassembled WGS sequence"/>
</dbReference>
<evidence type="ECO:0000313" key="10">
    <source>
        <dbReference type="EMBL" id="SIO06015.1"/>
    </source>
</evidence>
<evidence type="ECO:0000313" key="11">
    <source>
        <dbReference type="Proteomes" id="UP000185003"/>
    </source>
</evidence>
<keyword evidence="11" id="KW-1185">Reference proteome</keyword>
<evidence type="ECO:0000256" key="8">
    <source>
        <dbReference type="SAM" id="SignalP"/>
    </source>
</evidence>
<name>A0A1N6GEQ9_9BACT</name>
<evidence type="ECO:0000256" key="4">
    <source>
        <dbReference type="ARBA" id="ARBA00023110"/>
    </source>
</evidence>
<dbReference type="GO" id="GO:0003755">
    <property type="term" value="F:peptidyl-prolyl cis-trans isomerase activity"/>
    <property type="evidence" value="ECO:0007669"/>
    <property type="project" value="UniProtKB-UniRule"/>
</dbReference>
<dbReference type="InterPro" id="IPR036944">
    <property type="entry name" value="PPIase_FKBP_N_sf"/>
</dbReference>
<proteinExistence type="inferred from homology"/>
<dbReference type="AlphaFoldDB" id="A0A1N6GEQ9"/>
<dbReference type="InterPro" id="IPR046357">
    <property type="entry name" value="PPIase_dom_sf"/>
</dbReference>
<comment type="catalytic activity">
    <reaction evidence="1 6 7">
        <text>[protein]-peptidylproline (omega=180) = [protein]-peptidylproline (omega=0)</text>
        <dbReference type="Rhea" id="RHEA:16237"/>
        <dbReference type="Rhea" id="RHEA-COMP:10747"/>
        <dbReference type="Rhea" id="RHEA-COMP:10748"/>
        <dbReference type="ChEBI" id="CHEBI:83833"/>
        <dbReference type="ChEBI" id="CHEBI:83834"/>
        <dbReference type="EC" id="5.2.1.8"/>
    </reaction>
</comment>
<feature type="domain" description="PPIase FKBP-type" evidence="9">
    <location>
        <begin position="148"/>
        <end position="234"/>
    </location>
</feature>
<dbReference type="Gene3D" id="1.10.287.460">
    <property type="entry name" value="Peptidyl-prolyl cis-trans isomerase, FKBP-type, N-terminal domain"/>
    <property type="match status" value="1"/>
</dbReference>
<evidence type="ECO:0000256" key="5">
    <source>
        <dbReference type="ARBA" id="ARBA00023235"/>
    </source>
</evidence>
<accession>A0A1N6GEQ9</accession>
<protein>
    <recommendedName>
        <fullName evidence="7">Peptidyl-prolyl cis-trans isomerase</fullName>
        <ecNumber evidence="7">5.2.1.8</ecNumber>
    </recommendedName>
</protein>
<dbReference type="InterPro" id="IPR000774">
    <property type="entry name" value="PPIase_FKBP_N"/>
</dbReference>
<dbReference type="PANTHER" id="PTHR43811:SF19">
    <property type="entry name" value="39 KDA FK506-BINDING NUCLEAR PROTEIN"/>
    <property type="match status" value="1"/>
</dbReference>
<evidence type="ECO:0000256" key="7">
    <source>
        <dbReference type="RuleBase" id="RU003915"/>
    </source>
</evidence>
<dbReference type="Pfam" id="PF00254">
    <property type="entry name" value="FKBP_C"/>
    <property type="match status" value="1"/>
</dbReference>
<dbReference type="Gene3D" id="3.10.50.40">
    <property type="match status" value="1"/>
</dbReference>
<evidence type="ECO:0000256" key="1">
    <source>
        <dbReference type="ARBA" id="ARBA00000971"/>
    </source>
</evidence>
<reference evidence="10 11" key="1">
    <citation type="submission" date="2016-11" db="EMBL/GenBank/DDBJ databases">
        <authorList>
            <person name="Jaros S."/>
            <person name="Januszkiewicz K."/>
            <person name="Wedrychowicz H."/>
        </authorList>
    </citation>
    <scope>NUCLEOTIDE SEQUENCE [LARGE SCALE GENOMIC DNA]</scope>
    <source>
        <strain evidence="10 11">DSM 24787</strain>
    </source>
</reference>
<sequence>MIIRKCLFIAALSVLALQTAYSQKKKPVNVKAPVSALKTPLDSVSYAIGNDLAQMLKGQGLDSLNLKLLFTAIQDQYAGKKPVLSADEGTLAVSRHIQKVKAEKAAKNKAVGEKFLAQNKTKPGIVTLPSGLQYQVITAGTGPKPVLTDRVKVHYHGTLIDGKTFDSSVDRGEPLVLGVSGVIKGWTEALQLMNTGSKWKLFIPSDLAYGDRQAGALITPGSALIFDVELIGIEPATPPATPAQ</sequence>
<keyword evidence="3 8" id="KW-0732">Signal</keyword>
<feature type="chain" id="PRO_5009936165" description="Peptidyl-prolyl cis-trans isomerase" evidence="8">
    <location>
        <begin position="23"/>
        <end position="244"/>
    </location>
</feature>
<feature type="signal peptide" evidence="8">
    <location>
        <begin position="1"/>
        <end position="22"/>
    </location>
</feature>